<proteinExistence type="predicted"/>
<evidence type="ECO:0000259" key="1">
    <source>
        <dbReference type="Pfam" id="PF14302"/>
    </source>
</evidence>
<feature type="domain" description="DUF4377" evidence="1">
    <location>
        <begin position="12"/>
        <end position="74"/>
    </location>
</feature>
<dbReference type="AlphaFoldDB" id="A0A645HDN3"/>
<dbReference type="EMBL" id="VSSQ01091636">
    <property type="protein sequence ID" value="MPN37145.1"/>
    <property type="molecule type" value="Genomic_DNA"/>
</dbReference>
<protein>
    <recommendedName>
        <fullName evidence="1">DUF4377 domain-containing protein</fullName>
    </recommendedName>
</protein>
<organism evidence="2">
    <name type="scientific">bioreactor metagenome</name>
    <dbReference type="NCBI Taxonomy" id="1076179"/>
    <lineage>
        <taxon>unclassified sequences</taxon>
        <taxon>metagenomes</taxon>
        <taxon>ecological metagenomes</taxon>
    </lineage>
</organism>
<dbReference type="Pfam" id="PF14302">
    <property type="entry name" value="DUF4377"/>
    <property type="match status" value="1"/>
</dbReference>
<evidence type="ECO:0000313" key="2">
    <source>
        <dbReference type="EMBL" id="MPN37145.1"/>
    </source>
</evidence>
<dbReference type="InterPro" id="IPR025485">
    <property type="entry name" value="DUF4377"/>
</dbReference>
<comment type="caution">
    <text evidence="2">The sequence shown here is derived from an EMBL/GenBank/DDBJ whole genome shotgun (WGS) entry which is preliminary data.</text>
</comment>
<reference evidence="2" key="1">
    <citation type="submission" date="2019-08" db="EMBL/GenBank/DDBJ databases">
        <authorList>
            <person name="Kucharzyk K."/>
            <person name="Murdoch R.W."/>
            <person name="Higgins S."/>
            <person name="Loffler F."/>
        </authorList>
    </citation>
    <scope>NUCLEOTIDE SEQUENCE</scope>
</reference>
<gene>
    <name evidence="2" type="ORF">SDC9_184661</name>
</gene>
<sequence length="81" mass="9560">MLFAIDPISTIETSYLQVKEIGAKTDYWLNIYGIKGFEYEPGYEYLLRVYKKTSDKRLQDIPNVEYTLIKIISKTKKQEES</sequence>
<accession>A0A645HDN3</accession>
<name>A0A645HDN3_9ZZZZ</name>